<comment type="caution">
    <text evidence="1">The sequence shown here is derived from an EMBL/GenBank/DDBJ whole genome shotgun (WGS) entry which is preliminary data.</text>
</comment>
<dbReference type="EMBL" id="CM056813">
    <property type="protein sequence ID" value="KAJ8641373.1"/>
    <property type="molecule type" value="Genomic_DNA"/>
</dbReference>
<accession>A0ACC2M7K5</accession>
<evidence type="ECO:0000313" key="1">
    <source>
        <dbReference type="EMBL" id="KAJ8641373.1"/>
    </source>
</evidence>
<gene>
    <name evidence="1" type="ORF">MRB53_018067</name>
</gene>
<protein>
    <submittedName>
        <fullName evidence="1">Uncharacterized protein</fullName>
    </submittedName>
</protein>
<evidence type="ECO:0000313" key="2">
    <source>
        <dbReference type="Proteomes" id="UP001234297"/>
    </source>
</evidence>
<organism evidence="1 2">
    <name type="scientific">Persea americana</name>
    <name type="common">Avocado</name>
    <dbReference type="NCBI Taxonomy" id="3435"/>
    <lineage>
        <taxon>Eukaryota</taxon>
        <taxon>Viridiplantae</taxon>
        <taxon>Streptophyta</taxon>
        <taxon>Embryophyta</taxon>
        <taxon>Tracheophyta</taxon>
        <taxon>Spermatophyta</taxon>
        <taxon>Magnoliopsida</taxon>
        <taxon>Magnoliidae</taxon>
        <taxon>Laurales</taxon>
        <taxon>Lauraceae</taxon>
        <taxon>Persea</taxon>
    </lineage>
</organism>
<keyword evidence="2" id="KW-1185">Reference proteome</keyword>
<name>A0ACC2M7K5_PERAE</name>
<reference evidence="1 2" key="1">
    <citation type="journal article" date="2022" name="Hortic Res">
        <title>A haplotype resolved chromosomal level avocado genome allows analysis of novel avocado genes.</title>
        <authorList>
            <person name="Nath O."/>
            <person name="Fletcher S.J."/>
            <person name="Hayward A."/>
            <person name="Shaw L.M."/>
            <person name="Masouleh A.K."/>
            <person name="Furtado A."/>
            <person name="Henry R.J."/>
            <person name="Mitter N."/>
        </authorList>
    </citation>
    <scope>NUCLEOTIDE SEQUENCE [LARGE SCALE GENOMIC DNA]</scope>
    <source>
        <strain evidence="2">cv. Hass</strain>
    </source>
</reference>
<sequence length="132" mass="13842">MLMALANTSIRVIVSIPNNELLGAGQSNVIAANWVSRNVVAHVPATNINAVAIGSEVPISFPNAALVLVFALQFIHSTLAVTNLDSQIKGELQPFAVFLVVAASSEGGNGCPTLMAAAEARIESDSYFLFLF</sequence>
<proteinExistence type="predicted"/>
<dbReference type="Proteomes" id="UP001234297">
    <property type="component" value="Chromosome 5"/>
</dbReference>